<keyword evidence="3" id="KW-1185">Reference proteome</keyword>
<dbReference type="AlphaFoldDB" id="A0A5B1M0M0"/>
<dbReference type="Proteomes" id="UP000324351">
    <property type="component" value="Unassembled WGS sequence"/>
</dbReference>
<protein>
    <submittedName>
        <fullName evidence="2">Uncharacterized protein</fullName>
    </submittedName>
</protein>
<dbReference type="EMBL" id="VUJW01000008">
    <property type="protein sequence ID" value="KAA1426483.1"/>
    <property type="molecule type" value="Genomic_DNA"/>
</dbReference>
<comment type="caution">
    <text evidence="2">The sequence shown here is derived from an EMBL/GenBank/DDBJ whole genome shotgun (WGS) entry which is preliminary data.</text>
</comment>
<keyword evidence="1" id="KW-1133">Transmembrane helix</keyword>
<feature type="transmembrane region" description="Helical" evidence="1">
    <location>
        <begin position="19"/>
        <end position="38"/>
    </location>
</feature>
<sequence length="205" mass="22216">MTTDPDACAASPPQLRVTLAVATVIVVAVVVLVVTGLLRSTPGDDRSSPSPVVAPRLAGSVTMTEAVASLAVLRDWDRARSAAWARGDVAALRRIYLPGSAVGVRDVAMLRRWMERGLRVRRMTMQVHSVQLRVRTERRIVLLVTDRLADAVAVPFGRGEPQALPQDGLTTRRLEFRLARDGWALAAVYERPLASTAVTSGSANW</sequence>
<evidence type="ECO:0000313" key="2">
    <source>
        <dbReference type="EMBL" id="KAA1426483.1"/>
    </source>
</evidence>
<reference evidence="2 3" key="1">
    <citation type="submission" date="2019-09" db="EMBL/GenBank/DDBJ databases">
        <title>Nocardioides panacisoli sp. nov., isolated from the soil of a ginseng field.</title>
        <authorList>
            <person name="Cho C."/>
        </authorList>
    </citation>
    <scope>NUCLEOTIDE SEQUENCE [LARGE SCALE GENOMIC DNA]</scope>
    <source>
        <strain evidence="2 3">BN140041</strain>
    </source>
</reference>
<proteinExistence type="predicted"/>
<name>A0A5B1M0M0_9ACTN</name>
<dbReference type="RefSeq" id="WP_149751065.1">
    <property type="nucleotide sequence ID" value="NZ_VUJW01000008.1"/>
</dbReference>
<keyword evidence="1" id="KW-0472">Membrane</keyword>
<reference evidence="2 3" key="2">
    <citation type="submission" date="2019-09" db="EMBL/GenBank/DDBJ databases">
        <authorList>
            <person name="Jin C."/>
        </authorList>
    </citation>
    <scope>NUCLEOTIDE SEQUENCE [LARGE SCALE GENOMIC DNA]</scope>
    <source>
        <strain evidence="2 3">BN140041</strain>
    </source>
</reference>
<evidence type="ECO:0000256" key="1">
    <source>
        <dbReference type="SAM" id="Phobius"/>
    </source>
</evidence>
<keyword evidence="1" id="KW-0812">Transmembrane</keyword>
<gene>
    <name evidence="2" type="ORF">F0U47_13860</name>
</gene>
<organism evidence="2 3">
    <name type="scientific">Nocardioides antri</name>
    <dbReference type="NCBI Taxonomy" id="2607659"/>
    <lineage>
        <taxon>Bacteria</taxon>
        <taxon>Bacillati</taxon>
        <taxon>Actinomycetota</taxon>
        <taxon>Actinomycetes</taxon>
        <taxon>Propionibacteriales</taxon>
        <taxon>Nocardioidaceae</taxon>
        <taxon>Nocardioides</taxon>
    </lineage>
</organism>
<evidence type="ECO:0000313" key="3">
    <source>
        <dbReference type="Proteomes" id="UP000324351"/>
    </source>
</evidence>
<accession>A0A5B1M0M0</accession>